<gene>
    <name evidence="3" type="ORF">BP6252_11253</name>
</gene>
<organism evidence="3 4">
    <name type="scientific">Coleophoma cylindrospora</name>
    <dbReference type="NCBI Taxonomy" id="1849047"/>
    <lineage>
        <taxon>Eukaryota</taxon>
        <taxon>Fungi</taxon>
        <taxon>Dikarya</taxon>
        <taxon>Ascomycota</taxon>
        <taxon>Pezizomycotina</taxon>
        <taxon>Leotiomycetes</taxon>
        <taxon>Helotiales</taxon>
        <taxon>Dermateaceae</taxon>
        <taxon>Coleophoma</taxon>
    </lineage>
</organism>
<evidence type="ECO:0000259" key="1">
    <source>
        <dbReference type="Pfam" id="PF06985"/>
    </source>
</evidence>
<dbReference type="Pfam" id="PF26640">
    <property type="entry name" value="DUF8212"/>
    <property type="match status" value="1"/>
</dbReference>
<dbReference type="STRING" id="1849047.A0A3D8QPV1"/>
<name>A0A3D8QPV1_9HELO</name>
<feature type="domain" description="DUF8212" evidence="2">
    <location>
        <begin position="245"/>
        <end position="275"/>
    </location>
</feature>
<dbReference type="Pfam" id="PF06985">
    <property type="entry name" value="HET"/>
    <property type="match status" value="1"/>
</dbReference>
<dbReference type="PANTHER" id="PTHR10622:SF10">
    <property type="entry name" value="HET DOMAIN-CONTAINING PROTEIN"/>
    <property type="match status" value="1"/>
</dbReference>
<sequence>MLAAGFFTLPPEASPQPSGMMRLLNTDTLQLSSFFGAELPPYVTLSHTWGSDEVLFADIQEGTARNKSGFRKVRGCCRKAAADDFAWVWIDTCCIDKSSSAELSEAINSMYQWYKASVICYVYLEDISTAGTHTMPRISPFVGWTKSRWFTRGWTLQELIAPPILEFYSEEWVEIGTKASLSEQVSNITGVPIPILRGEDPSTCTIAHRMSWASKRQTTREEDIAYCLLGIFGVNMPMLYGEGSKAFKRLQEEILKQNEDYTLFAWSLRYDCSPLLTGILASSPADFSKSVPMNLQKPMPADYIGKLDELRVKRDRLNDESEREEITNLIEKIKRLTVKMAEDPVPLFPYEISYEKNYDKLTSIDQLSLTKNNWTRKFPASLAPMRDPPQQTSRGLRISLPVKVSKDNSSPSMAWLYCFLEERPVCIFIDQPKSSANLYGRQNSSWLVTVAPDQLEEFQVTEIYMHPSGVMKSSIVDYAEPEQVWGRIKLVHEDHSDSTAALLSVYPPQHWNLDEIFYNGQPRIFGALLFECTFENSLLYFAVVIGQHNGAPWCEAYSRGTNHENDDSFGSTRLLEDLVAEVSHRESFADFSDRSTVSTRNAVSFSAALRQRPSPNNTTTLYTLHTSTNSINTLN</sequence>
<dbReference type="Proteomes" id="UP000256645">
    <property type="component" value="Unassembled WGS sequence"/>
</dbReference>
<comment type="caution">
    <text evidence="3">The sequence shown here is derived from an EMBL/GenBank/DDBJ whole genome shotgun (WGS) entry which is preliminary data.</text>
</comment>
<dbReference type="OrthoDB" id="20872at2759"/>
<feature type="domain" description="Heterokaryon incompatibility" evidence="1">
    <location>
        <begin position="42"/>
        <end position="131"/>
    </location>
</feature>
<dbReference type="InterPro" id="IPR058525">
    <property type="entry name" value="DUF8212"/>
</dbReference>
<evidence type="ECO:0000313" key="4">
    <source>
        <dbReference type="Proteomes" id="UP000256645"/>
    </source>
</evidence>
<accession>A0A3D8QPV1</accession>
<evidence type="ECO:0000313" key="3">
    <source>
        <dbReference type="EMBL" id="RDW63708.1"/>
    </source>
</evidence>
<proteinExistence type="predicted"/>
<keyword evidence="4" id="KW-1185">Reference proteome</keyword>
<reference evidence="3 4" key="1">
    <citation type="journal article" date="2018" name="IMA Fungus">
        <title>IMA Genome-F 9: Draft genome sequence of Annulohypoxylon stygium, Aspergillus mulundensis, Berkeleyomyces basicola (syn. Thielaviopsis basicola), Ceratocystis smalleyi, two Cercospora beticola strains, Coleophoma cylindrospora, Fusarium fracticaudum, Phialophora cf. hyalina, and Morchella septimelata.</title>
        <authorList>
            <person name="Wingfield B.D."/>
            <person name="Bills G.F."/>
            <person name="Dong Y."/>
            <person name="Huang W."/>
            <person name="Nel W.J."/>
            <person name="Swalarsk-Parry B.S."/>
            <person name="Vaghefi N."/>
            <person name="Wilken P.M."/>
            <person name="An Z."/>
            <person name="de Beer Z.W."/>
            <person name="De Vos L."/>
            <person name="Chen L."/>
            <person name="Duong T.A."/>
            <person name="Gao Y."/>
            <person name="Hammerbacher A."/>
            <person name="Kikkert J.R."/>
            <person name="Li Y."/>
            <person name="Li H."/>
            <person name="Li K."/>
            <person name="Li Q."/>
            <person name="Liu X."/>
            <person name="Ma X."/>
            <person name="Naidoo K."/>
            <person name="Pethybridge S.J."/>
            <person name="Sun J."/>
            <person name="Steenkamp E.T."/>
            <person name="van der Nest M.A."/>
            <person name="van Wyk S."/>
            <person name="Wingfield M.J."/>
            <person name="Xiong C."/>
            <person name="Yue Q."/>
            <person name="Zhang X."/>
        </authorList>
    </citation>
    <scope>NUCLEOTIDE SEQUENCE [LARGE SCALE GENOMIC DNA]</scope>
    <source>
        <strain evidence="3 4">BP6252</strain>
    </source>
</reference>
<dbReference type="InterPro" id="IPR010730">
    <property type="entry name" value="HET"/>
</dbReference>
<dbReference type="EMBL" id="PDLM01000013">
    <property type="protein sequence ID" value="RDW63708.1"/>
    <property type="molecule type" value="Genomic_DNA"/>
</dbReference>
<dbReference type="AlphaFoldDB" id="A0A3D8QPV1"/>
<protein>
    <submittedName>
        <fullName evidence="3">Uncharacterized protein</fullName>
    </submittedName>
</protein>
<dbReference type="PANTHER" id="PTHR10622">
    <property type="entry name" value="HET DOMAIN-CONTAINING PROTEIN"/>
    <property type="match status" value="1"/>
</dbReference>
<evidence type="ECO:0000259" key="2">
    <source>
        <dbReference type="Pfam" id="PF26640"/>
    </source>
</evidence>